<keyword evidence="1" id="KW-0472">Membrane</keyword>
<keyword evidence="4" id="KW-1185">Reference proteome</keyword>
<dbReference type="InterPro" id="IPR045340">
    <property type="entry name" value="DUF6533"/>
</dbReference>
<evidence type="ECO:0000313" key="4">
    <source>
        <dbReference type="Proteomes" id="UP000703269"/>
    </source>
</evidence>
<evidence type="ECO:0000256" key="1">
    <source>
        <dbReference type="SAM" id="Phobius"/>
    </source>
</evidence>
<name>A0A9P3G7H8_9APHY</name>
<sequence>MSMETSDADLAFRNIQITYGLISLSASIIVLYEYAVTLPQEVEAVWKREWTATSILLLTIRWTMVTLGVCYVLQPLQYSDTLFDKRANPTVRFGTRLARGGSFHRTQDVRHMELQSPYIRIDFYLGSCPRNR</sequence>
<protein>
    <recommendedName>
        <fullName evidence="2">DUF6533 domain-containing protein</fullName>
    </recommendedName>
</protein>
<dbReference type="Proteomes" id="UP000703269">
    <property type="component" value="Unassembled WGS sequence"/>
</dbReference>
<dbReference type="AlphaFoldDB" id="A0A9P3G7H8"/>
<keyword evidence="1" id="KW-0812">Transmembrane</keyword>
<accession>A0A9P3G7H8</accession>
<evidence type="ECO:0000313" key="3">
    <source>
        <dbReference type="EMBL" id="GJE88864.1"/>
    </source>
</evidence>
<evidence type="ECO:0000259" key="2">
    <source>
        <dbReference type="Pfam" id="PF20151"/>
    </source>
</evidence>
<feature type="transmembrane region" description="Helical" evidence="1">
    <location>
        <begin position="12"/>
        <end position="32"/>
    </location>
</feature>
<feature type="transmembrane region" description="Helical" evidence="1">
    <location>
        <begin position="52"/>
        <end position="73"/>
    </location>
</feature>
<organism evidence="3 4">
    <name type="scientific">Phanerochaete sordida</name>
    <dbReference type="NCBI Taxonomy" id="48140"/>
    <lineage>
        <taxon>Eukaryota</taxon>
        <taxon>Fungi</taxon>
        <taxon>Dikarya</taxon>
        <taxon>Basidiomycota</taxon>
        <taxon>Agaricomycotina</taxon>
        <taxon>Agaricomycetes</taxon>
        <taxon>Polyporales</taxon>
        <taxon>Phanerochaetaceae</taxon>
        <taxon>Phanerochaete</taxon>
    </lineage>
</organism>
<comment type="caution">
    <text evidence="3">The sequence shown here is derived from an EMBL/GenBank/DDBJ whole genome shotgun (WGS) entry which is preliminary data.</text>
</comment>
<dbReference type="EMBL" id="BPQB01000010">
    <property type="protein sequence ID" value="GJE88864.1"/>
    <property type="molecule type" value="Genomic_DNA"/>
</dbReference>
<keyword evidence="1" id="KW-1133">Transmembrane helix</keyword>
<gene>
    <name evidence="3" type="ORF">PsYK624_049510</name>
</gene>
<dbReference type="Pfam" id="PF20151">
    <property type="entry name" value="DUF6533"/>
    <property type="match status" value="1"/>
</dbReference>
<reference evidence="3 4" key="1">
    <citation type="submission" date="2021-08" db="EMBL/GenBank/DDBJ databases">
        <title>Draft Genome Sequence of Phanerochaete sordida strain YK-624.</title>
        <authorList>
            <person name="Mori T."/>
            <person name="Dohra H."/>
            <person name="Suzuki T."/>
            <person name="Kawagishi H."/>
            <person name="Hirai H."/>
        </authorList>
    </citation>
    <scope>NUCLEOTIDE SEQUENCE [LARGE SCALE GENOMIC DNA]</scope>
    <source>
        <strain evidence="3 4">YK-624</strain>
    </source>
</reference>
<proteinExistence type="predicted"/>
<feature type="domain" description="DUF6533" evidence="2">
    <location>
        <begin position="23"/>
        <end position="65"/>
    </location>
</feature>
<dbReference type="OrthoDB" id="2745134at2759"/>